<sequence length="361" mass="38696">MQASGRTMQASRLRTSRVHLRSVNRGANARVRPVARAAVELEEIDPMTGMPIAKTNAMNPVAGYSVEVGGVRWAYRASEPDASVAGSGKPTVLLLHGLGSSSYSFRNTLGLLGAEGYTAIAPDWPGHGDSDKPANFDFSEAGYTRALDGFIAAAGIKGPVALVVQGFILPQYALLWALANEGKVERLMVLNTPLATSSKLRPELAAYKNPVAFMRPKGFAGDLYNASGSAYVMERKVADVYAKPYSEPGAVAAVAATMDKVDFGKLLAKVNDGFRSWRRPSVVLFGGSDPFIPVASAFEFLEDKRTNMKVVTAAAKLGHMPQEDFAEAIHQDAMLPWLRGDTDAWSSGKQLKMTKKGAVEV</sequence>
<protein>
    <recommendedName>
        <fullName evidence="1">AB hydrolase-1 domain-containing protein</fullName>
    </recommendedName>
</protein>
<dbReference type="InterPro" id="IPR029058">
    <property type="entry name" value="AB_hydrolase_fold"/>
</dbReference>
<organism evidence="2">
    <name type="scientific">Chlamydomonas leiostraca</name>
    <dbReference type="NCBI Taxonomy" id="1034604"/>
    <lineage>
        <taxon>Eukaryota</taxon>
        <taxon>Viridiplantae</taxon>
        <taxon>Chlorophyta</taxon>
        <taxon>core chlorophytes</taxon>
        <taxon>Chlorophyceae</taxon>
        <taxon>CS clade</taxon>
        <taxon>Chlamydomonadales</taxon>
        <taxon>Chlamydomonadaceae</taxon>
        <taxon>Chlamydomonas</taxon>
    </lineage>
</organism>
<dbReference type="PANTHER" id="PTHR43194:SF2">
    <property type="entry name" value="PEROXISOMAL MEMBRANE PROTEIN LPX1"/>
    <property type="match status" value="1"/>
</dbReference>
<evidence type="ECO:0000259" key="1">
    <source>
        <dbReference type="Pfam" id="PF12697"/>
    </source>
</evidence>
<dbReference type="AlphaFoldDB" id="A0A7S0S0X4"/>
<evidence type="ECO:0000313" key="2">
    <source>
        <dbReference type="EMBL" id="CAD8692542.1"/>
    </source>
</evidence>
<dbReference type="EMBL" id="HBFB01029956">
    <property type="protein sequence ID" value="CAD8692542.1"/>
    <property type="molecule type" value="Transcribed_RNA"/>
</dbReference>
<dbReference type="Gene3D" id="3.40.50.1820">
    <property type="entry name" value="alpha/beta hydrolase"/>
    <property type="match status" value="1"/>
</dbReference>
<name>A0A7S0S0X4_9CHLO</name>
<dbReference type="PRINTS" id="PR00111">
    <property type="entry name" value="ABHYDROLASE"/>
</dbReference>
<gene>
    <name evidence="2" type="ORF">CLEI1391_LOCUS16725</name>
</gene>
<feature type="domain" description="AB hydrolase-1" evidence="1">
    <location>
        <begin position="92"/>
        <end position="329"/>
    </location>
</feature>
<accession>A0A7S0S0X4</accession>
<dbReference type="PANTHER" id="PTHR43194">
    <property type="entry name" value="HYDROLASE ALPHA/BETA FOLD FAMILY"/>
    <property type="match status" value="1"/>
</dbReference>
<dbReference type="InterPro" id="IPR050228">
    <property type="entry name" value="Carboxylesterase_BioH"/>
</dbReference>
<dbReference type="Pfam" id="PF12697">
    <property type="entry name" value="Abhydrolase_6"/>
    <property type="match status" value="1"/>
</dbReference>
<proteinExistence type="predicted"/>
<reference evidence="2" key="1">
    <citation type="submission" date="2021-01" db="EMBL/GenBank/DDBJ databases">
        <authorList>
            <person name="Corre E."/>
            <person name="Pelletier E."/>
            <person name="Niang G."/>
            <person name="Scheremetjew M."/>
            <person name="Finn R."/>
            <person name="Kale V."/>
            <person name="Holt S."/>
            <person name="Cochrane G."/>
            <person name="Meng A."/>
            <person name="Brown T."/>
            <person name="Cohen L."/>
        </authorList>
    </citation>
    <scope>NUCLEOTIDE SEQUENCE</scope>
    <source>
        <strain evidence="2">SAG 11-49</strain>
    </source>
</reference>
<dbReference type="InterPro" id="IPR000073">
    <property type="entry name" value="AB_hydrolase_1"/>
</dbReference>
<dbReference type="SUPFAM" id="SSF53474">
    <property type="entry name" value="alpha/beta-Hydrolases"/>
    <property type="match status" value="1"/>
</dbReference>